<sequence length="95" mass="11080">MCSSGLKLMKDIYLLIAHGIDQGEVYVLGYFDDERRAKEVAEEKEWEAYRASLKAEHVWSSQKPLAPDKTTYRRFWIKEVSGYERMPVPRSSAVH</sequence>
<dbReference type="eggNOG" id="ENOG5031UBB">
    <property type="taxonomic scope" value="Bacteria"/>
</dbReference>
<reference evidence="1 2" key="1">
    <citation type="submission" date="2013-12" db="EMBL/GenBank/DDBJ databases">
        <authorList>
            <person name="Formusa P.A."/>
            <person name="Habash M."/>
            <person name="Lee H."/>
            <person name="Trevors J.T."/>
        </authorList>
    </citation>
    <scope>NUCLEOTIDE SEQUENCE [LARGE SCALE GENOMIC DNA]</scope>
    <source>
        <strain evidence="1 2">PD30</strain>
    </source>
</reference>
<accession>A0A059L274</accession>
<name>A0A059L274_9PSED</name>
<dbReference type="Proteomes" id="UP000026739">
    <property type="component" value="Unassembled WGS sequence"/>
</dbReference>
<proteinExistence type="predicted"/>
<dbReference type="EMBL" id="AZQQ01000079">
    <property type="protein sequence ID" value="KDD68180.1"/>
    <property type="molecule type" value="Genomic_DNA"/>
</dbReference>
<gene>
    <name evidence="1" type="ORF">V466_15625</name>
</gene>
<dbReference type="AlphaFoldDB" id="A0A059L274"/>
<evidence type="ECO:0000313" key="2">
    <source>
        <dbReference type="Proteomes" id="UP000026739"/>
    </source>
</evidence>
<organism evidence="1 2">
    <name type="scientific">Pseudomonas mandelii PD30</name>
    <dbReference type="NCBI Taxonomy" id="1419583"/>
    <lineage>
        <taxon>Bacteria</taxon>
        <taxon>Pseudomonadati</taxon>
        <taxon>Pseudomonadota</taxon>
        <taxon>Gammaproteobacteria</taxon>
        <taxon>Pseudomonadales</taxon>
        <taxon>Pseudomonadaceae</taxon>
        <taxon>Pseudomonas</taxon>
    </lineage>
</organism>
<comment type="caution">
    <text evidence="1">The sequence shown here is derived from an EMBL/GenBank/DDBJ whole genome shotgun (WGS) entry which is preliminary data.</text>
</comment>
<evidence type="ECO:0000313" key="1">
    <source>
        <dbReference type="EMBL" id="KDD68180.1"/>
    </source>
</evidence>
<protein>
    <submittedName>
        <fullName evidence="1">Uncharacterized protein</fullName>
    </submittedName>
</protein>